<keyword evidence="1" id="KW-0472">Membrane</keyword>
<name>A0A0E3ZJ23_9BURK</name>
<dbReference type="KEGG" id="pdq:CL55_00004930"/>
<evidence type="ECO:0000313" key="2">
    <source>
        <dbReference type="EMBL" id="AKD24826.1"/>
    </source>
</evidence>
<proteinExistence type="predicted"/>
<evidence type="ECO:0000313" key="3">
    <source>
        <dbReference type="Proteomes" id="UP000061135"/>
    </source>
</evidence>
<dbReference type="EMBL" id="CP007501">
    <property type="protein sequence ID" value="AKD24826.1"/>
    <property type="molecule type" value="Genomic_DNA"/>
</dbReference>
<accession>A0A0E3ZJ23</accession>
<evidence type="ECO:0000256" key="1">
    <source>
        <dbReference type="SAM" id="Phobius"/>
    </source>
</evidence>
<gene>
    <name evidence="2" type="ORF">CL55_00004930</name>
</gene>
<dbReference type="Proteomes" id="UP000061135">
    <property type="component" value="Chromosome"/>
</dbReference>
<keyword evidence="1" id="KW-1133">Transmembrane helix</keyword>
<organism evidence="2 3">
    <name type="scientific">Polynucleobacter duraquae</name>
    <dbReference type="NCBI Taxonomy" id="1835254"/>
    <lineage>
        <taxon>Bacteria</taxon>
        <taxon>Pseudomonadati</taxon>
        <taxon>Pseudomonadota</taxon>
        <taxon>Betaproteobacteria</taxon>
        <taxon>Burkholderiales</taxon>
        <taxon>Burkholderiaceae</taxon>
        <taxon>Polynucleobacter</taxon>
    </lineage>
</organism>
<sequence length="68" mass="7577">MRTYIGPISFALLVMIAGFYFFMYEAKPNSGPLKSEDVAIDSEVKKHFSFIAEKYASEASKTSEGSKN</sequence>
<keyword evidence="1" id="KW-0812">Transmembrane</keyword>
<reference evidence="2 3" key="1">
    <citation type="submission" date="2014-03" db="EMBL/GenBank/DDBJ databases">
        <title>Genome of Polynucleobacter strain MWH-MoK4.</title>
        <authorList>
            <person name="Hahn M.W."/>
        </authorList>
    </citation>
    <scope>NUCLEOTIDE SEQUENCE [LARGE SCALE GENOMIC DNA]</scope>
    <source>
        <strain evidence="2 3">MWH-MoK4</strain>
    </source>
</reference>
<dbReference type="STRING" id="1835254.CL55_00004930"/>
<dbReference type="AlphaFoldDB" id="A0A0E3ZJ23"/>
<dbReference type="PATRIC" id="fig|576611.7.peg.498"/>
<protein>
    <submittedName>
        <fullName evidence="2">Uncharacterized protein</fullName>
    </submittedName>
</protein>
<feature type="transmembrane region" description="Helical" evidence="1">
    <location>
        <begin position="6"/>
        <end position="24"/>
    </location>
</feature>
<dbReference type="HOGENOM" id="CLU_2790405_0_0_4"/>
<keyword evidence="3" id="KW-1185">Reference proteome</keyword>